<evidence type="ECO:0000256" key="3">
    <source>
        <dbReference type="ARBA" id="ARBA00007422"/>
    </source>
</evidence>
<dbReference type="EC" id="5.3.1.1" evidence="8"/>
<comment type="pathway">
    <text evidence="1 8">Carbohydrate degradation; glycolysis; D-glyceraldehyde 3-phosphate from glycerone phosphate: step 1/1.</text>
</comment>
<evidence type="ECO:0000256" key="7">
    <source>
        <dbReference type="ARBA" id="ARBA00023235"/>
    </source>
</evidence>
<proteinExistence type="inferred from homology"/>
<evidence type="ECO:0000256" key="4">
    <source>
        <dbReference type="ARBA" id="ARBA00011738"/>
    </source>
</evidence>
<name>A0A0G4I5M8_9ALVE</name>
<dbReference type="InterPro" id="IPR022896">
    <property type="entry name" value="TrioseP_Isoase_bac/euk"/>
</dbReference>
<dbReference type="UniPathway" id="UPA00138"/>
<gene>
    <name evidence="10" type="ORF">Cvel_11213</name>
</gene>
<evidence type="ECO:0000256" key="1">
    <source>
        <dbReference type="ARBA" id="ARBA00004680"/>
    </source>
</evidence>
<dbReference type="InterPro" id="IPR000652">
    <property type="entry name" value="Triosephosphate_isomerase"/>
</dbReference>
<dbReference type="SUPFAM" id="SSF51351">
    <property type="entry name" value="Triosephosphate isomerase (TIM)"/>
    <property type="match status" value="1"/>
</dbReference>
<dbReference type="PANTHER" id="PTHR21139:SF2">
    <property type="entry name" value="TRIOSEPHOSPHATE ISOMERASE"/>
    <property type="match status" value="1"/>
</dbReference>
<keyword evidence="6 8" id="KW-0324">Glycolysis</keyword>
<dbReference type="Pfam" id="PF00121">
    <property type="entry name" value="TIM"/>
    <property type="match status" value="1"/>
</dbReference>
<evidence type="ECO:0000256" key="9">
    <source>
        <dbReference type="SAM" id="SignalP"/>
    </source>
</evidence>
<dbReference type="NCBIfam" id="TIGR00419">
    <property type="entry name" value="tim"/>
    <property type="match status" value="1"/>
</dbReference>
<protein>
    <recommendedName>
        <fullName evidence="8">Triosephosphate isomerase</fullName>
        <ecNumber evidence="8">5.3.1.1</ecNumber>
    </recommendedName>
</protein>
<dbReference type="PROSITE" id="PS51440">
    <property type="entry name" value="TIM_2"/>
    <property type="match status" value="1"/>
</dbReference>
<dbReference type="GO" id="GO:0006096">
    <property type="term" value="P:glycolytic process"/>
    <property type="evidence" value="ECO:0007669"/>
    <property type="project" value="UniProtKB-UniPathway"/>
</dbReference>
<feature type="signal peptide" evidence="9">
    <location>
        <begin position="1"/>
        <end position="16"/>
    </location>
</feature>
<dbReference type="UniPathway" id="UPA00109">
    <property type="reaction ID" value="UER00189"/>
</dbReference>
<comment type="similarity">
    <text evidence="3 8">Belongs to the triosephosphate isomerase family.</text>
</comment>
<dbReference type="AlphaFoldDB" id="A0A0G4I5M8"/>
<keyword evidence="9" id="KW-0732">Signal</keyword>
<keyword evidence="7 8" id="KW-0413">Isomerase</keyword>
<dbReference type="EMBL" id="CDMZ01005216">
    <property type="protein sequence ID" value="CEM52305.1"/>
    <property type="molecule type" value="Genomic_DNA"/>
</dbReference>
<sequence length="302" mass="32412">MFKAGFLCAVLASVDAFRPDGFLSRRLAGGRLGASERDSLTSLFARKPVIGGNWKCNGTKQSVADLVKLLNDGGSFPDCEVIVSPPYLHIGYVKDNLRNDIEVATQDLLAKEGFGAYTGEISGAMIKDFGLNWVITGHSERRDGFGGQPGESDDVVALKTRIALDQGLKVMPCIGEKKEQREAGTTMDVIDAQMTALVKVLKPEDWANLVLAYEPVWAIGTGLTATPQQAQDTHKGIRDWIAQKVSPSIAENVRILYGGSVKAANAEELFAEPDIDGFLVGGASLNKEFIAIINASTTPKKA</sequence>
<dbReference type="GO" id="GO:0019563">
    <property type="term" value="P:glycerol catabolic process"/>
    <property type="evidence" value="ECO:0007669"/>
    <property type="project" value="TreeGrafter"/>
</dbReference>
<dbReference type="GO" id="GO:0046166">
    <property type="term" value="P:glyceraldehyde-3-phosphate biosynthetic process"/>
    <property type="evidence" value="ECO:0007669"/>
    <property type="project" value="TreeGrafter"/>
</dbReference>
<dbReference type="FunFam" id="3.20.20.70:FF:000020">
    <property type="entry name" value="Triosephosphate isomerase"/>
    <property type="match status" value="1"/>
</dbReference>
<dbReference type="HAMAP" id="MF_00147_B">
    <property type="entry name" value="TIM_B"/>
    <property type="match status" value="1"/>
</dbReference>
<evidence type="ECO:0000256" key="5">
    <source>
        <dbReference type="ARBA" id="ARBA00022432"/>
    </source>
</evidence>
<dbReference type="InterPro" id="IPR013785">
    <property type="entry name" value="Aldolase_TIM"/>
</dbReference>
<dbReference type="GO" id="GO:0004807">
    <property type="term" value="F:triose-phosphate isomerase activity"/>
    <property type="evidence" value="ECO:0007669"/>
    <property type="project" value="UniProtKB-EC"/>
</dbReference>
<evidence type="ECO:0000313" key="10">
    <source>
        <dbReference type="EMBL" id="CEM52305.1"/>
    </source>
</evidence>
<comment type="catalytic activity">
    <reaction evidence="8">
        <text>D-glyceraldehyde 3-phosphate = dihydroxyacetone phosphate</text>
        <dbReference type="Rhea" id="RHEA:18585"/>
        <dbReference type="ChEBI" id="CHEBI:57642"/>
        <dbReference type="ChEBI" id="CHEBI:59776"/>
        <dbReference type="EC" id="5.3.1.1"/>
    </reaction>
</comment>
<dbReference type="PANTHER" id="PTHR21139">
    <property type="entry name" value="TRIOSEPHOSPHATE ISOMERASE"/>
    <property type="match status" value="1"/>
</dbReference>
<evidence type="ECO:0000256" key="2">
    <source>
        <dbReference type="ARBA" id="ARBA00004742"/>
    </source>
</evidence>
<dbReference type="InterPro" id="IPR035990">
    <property type="entry name" value="TIM_sf"/>
</dbReference>
<accession>A0A0G4I5M8</accession>
<organism evidence="10">
    <name type="scientific">Chromera velia CCMP2878</name>
    <dbReference type="NCBI Taxonomy" id="1169474"/>
    <lineage>
        <taxon>Eukaryota</taxon>
        <taxon>Sar</taxon>
        <taxon>Alveolata</taxon>
        <taxon>Colpodellida</taxon>
        <taxon>Chromeraceae</taxon>
        <taxon>Chromera</taxon>
    </lineage>
</organism>
<evidence type="ECO:0000256" key="6">
    <source>
        <dbReference type="ARBA" id="ARBA00023152"/>
    </source>
</evidence>
<keyword evidence="5 8" id="KW-0312">Gluconeogenesis</keyword>
<dbReference type="InterPro" id="IPR020861">
    <property type="entry name" value="Triosephosphate_isomerase_AS"/>
</dbReference>
<evidence type="ECO:0000256" key="8">
    <source>
        <dbReference type="RuleBase" id="RU363013"/>
    </source>
</evidence>
<dbReference type="PhylomeDB" id="A0A0G4I5M8"/>
<dbReference type="PROSITE" id="PS00171">
    <property type="entry name" value="TIM_1"/>
    <property type="match status" value="1"/>
</dbReference>
<reference evidence="10" key="1">
    <citation type="submission" date="2014-11" db="EMBL/GenBank/DDBJ databases">
        <authorList>
            <person name="Otto D Thomas"/>
            <person name="Naeem Raeece"/>
        </authorList>
    </citation>
    <scope>NUCLEOTIDE SEQUENCE</scope>
</reference>
<dbReference type="CDD" id="cd00311">
    <property type="entry name" value="TIM"/>
    <property type="match status" value="1"/>
</dbReference>
<dbReference type="GO" id="GO:0005829">
    <property type="term" value="C:cytosol"/>
    <property type="evidence" value="ECO:0007669"/>
    <property type="project" value="TreeGrafter"/>
</dbReference>
<comment type="pathway">
    <text evidence="2 8">Carbohydrate biosynthesis; gluconeogenesis.</text>
</comment>
<dbReference type="VEuPathDB" id="CryptoDB:Cvel_11213"/>
<dbReference type="GO" id="GO:0006094">
    <property type="term" value="P:gluconeogenesis"/>
    <property type="evidence" value="ECO:0007669"/>
    <property type="project" value="UniProtKB-UniPathway"/>
</dbReference>
<dbReference type="Gene3D" id="3.20.20.70">
    <property type="entry name" value="Aldolase class I"/>
    <property type="match status" value="1"/>
</dbReference>
<comment type="subunit">
    <text evidence="4">Homodimer.</text>
</comment>
<feature type="chain" id="PRO_5005192365" description="Triosephosphate isomerase" evidence="9">
    <location>
        <begin position="17"/>
        <end position="302"/>
    </location>
</feature>